<comment type="caution">
    <text evidence="2">The sequence shown here is derived from an EMBL/GenBank/DDBJ whole genome shotgun (WGS) entry which is preliminary data.</text>
</comment>
<feature type="compositionally biased region" description="Basic residues" evidence="1">
    <location>
        <begin position="20"/>
        <end position="31"/>
    </location>
</feature>
<evidence type="ECO:0000313" key="2">
    <source>
        <dbReference type="EMBL" id="KAG9237351.1"/>
    </source>
</evidence>
<name>A0A9P7YPI6_9HELO</name>
<evidence type="ECO:0000256" key="1">
    <source>
        <dbReference type="SAM" id="MobiDB-lite"/>
    </source>
</evidence>
<evidence type="ECO:0000313" key="3">
    <source>
        <dbReference type="Proteomes" id="UP000824998"/>
    </source>
</evidence>
<gene>
    <name evidence="2" type="ORF">BJ875DRAFT_438513</name>
</gene>
<reference evidence="2" key="1">
    <citation type="journal article" date="2021" name="IMA Fungus">
        <title>Genomic characterization of three marine fungi, including Emericellopsis atlantica sp. nov. with signatures of a generalist lifestyle and marine biomass degradation.</title>
        <authorList>
            <person name="Hagestad O.C."/>
            <person name="Hou L."/>
            <person name="Andersen J.H."/>
            <person name="Hansen E.H."/>
            <person name="Altermark B."/>
            <person name="Li C."/>
            <person name="Kuhnert E."/>
            <person name="Cox R.J."/>
            <person name="Crous P.W."/>
            <person name="Spatafora J.W."/>
            <person name="Lail K."/>
            <person name="Amirebrahimi M."/>
            <person name="Lipzen A."/>
            <person name="Pangilinan J."/>
            <person name="Andreopoulos W."/>
            <person name="Hayes R.D."/>
            <person name="Ng V."/>
            <person name="Grigoriev I.V."/>
            <person name="Jackson S.A."/>
            <person name="Sutton T.D.S."/>
            <person name="Dobson A.D.W."/>
            <person name="Rama T."/>
        </authorList>
    </citation>
    <scope>NUCLEOTIDE SEQUENCE</scope>
    <source>
        <strain evidence="2">TRa018bII</strain>
    </source>
</reference>
<keyword evidence="3" id="KW-1185">Reference proteome</keyword>
<organism evidence="2 3">
    <name type="scientific">Amylocarpus encephaloides</name>
    <dbReference type="NCBI Taxonomy" id="45428"/>
    <lineage>
        <taxon>Eukaryota</taxon>
        <taxon>Fungi</taxon>
        <taxon>Dikarya</taxon>
        <taxon>Ascomycota</taxon>
        <taxon>Pezizomycotina</taxon>
        <taxon>Leotiomycetes</taxon>
        <taxon>Helotiales</taxon>
        <taxon>Helotiales incertae sedis</taxon>
        <taxon>Amylocarpus</taxon>
    </lineage>
</organism>
<proteinExistence type="predicted"/>
<dbReference type="EMBL" id="MU251388">
    <property type="protein sequence ID" value="KAG9237351.1"/>
    <property type="molecule type" value="Genomic_DNA"/>
</dbReference>
<dbReference type="Proteomes" id="UP000824998">
    <property type="component" value="Unassembled WGS sequence"/>
</dbReference>
<dbReference type="AlphaFoldDB" id="A0A9P7YPI6"/>
<feature type="region of interest" description="Disordered" evidence="1">
    <location>
        <begin position="1"/>
        <end position="47"/>
    </location>
</feature>
<sequence>MERSFKRARPQLAAVDPRRARTTHVTQHRSRREPTRTGANRREPARTESVVPALEYLVSTLLGPLCSSALGYSAPLLLCSLLPALCSLLSALCSPAPLLLPLNGQSSARPC</sequence>
<accession>A0A9P7YPI6</accession>
<feature type="compositionally biased region" description="Basic and acidic residues" evidence="1">
    <location>
        <begin position="32"/>
        <end position="46"/>
    </location>
</feature>
<protein>
    <submittedName>
        <fullName evidence="2">Uncharacterized protein</fullName>
    </submittedName>
</protein>